<dbReference type="EMBL" id="CABPSA010000007">
    <property type="protein sequence ID" value="VVE37839.1"/>
    <property type="molecule type" value="Genomic_DNA"/>
</dbReference>
<sequence>MGASPNWFLYSGYVPVDAARLLSFGSIARAICLSNRTEASAHAQHGPVVKWLRWRAAERKLPN</sequence>
<evidence type="ECO:0000313" key="2">
    <source>
        <dbReference type="Proteomes" id="UP000343335"/>
    </source>
</evidence>
<reference evidence="1 2" key="1">
    <citation type="submission" date="2019-08" db="EMBL/GenBank/DDBJ databases">
        <authorList>
            <person name="Peeters C."/>
        </authorList>
    </citation>
    <scope>NUCLEOTIDE SEQUENCE [LARGE SCALE GENOMIC DNA]</scope>
    <source>
        <strain evidence="1 2">LMG 31010</strain>
    </source>
</reference>
<organism evidence="1 2">
    <name type="scientific">Pandoraea commovens</name>
    <dbReference type="NCBI Taxonomy" id="2508289"/>
    <lineage>
        <taxon>Bacteria</taxon>
        <taxon>Pseudomonadati</taxon>
        <taxon>Pseudomonadota</taxon>
        <taxon>Betaproteobacteria</taxon>
        <taxon>Burkholderiales</taxon>
        <taxon>Burkholderiaceae</taxon>
        <taxon>Pandoraea</taxon>
    </lineage>
</organism>
<evidence type="ECO:0000313" key="1">
    <source>
        <dbReference type="EMBL" id="VVE37839.1"/>
    </source>
</evidence>
<gene>
    <name evidence="1" type="ORF">PCO31010_04012</name>
</gene>
<proteinExistence type="predicted"/>
<accession>A0A5E4XMX8</accession>
<dbReference type="AlphaFoldDB" id="A0A5E4XMX8"/>
<protein>
    <submittedName>
        <fullName evidence="1">Uncharacterized protein</fullName>
    </submittedName>
</protein>
<dbReference type="Proteomes" id="UP000343335">
    <property type="component" value="Unassembled WGS sequence"/>
</dbReference>
<name>A0A5E4XMX8_9BURK</name>